<feature type="transmembrane region" description="Helical" evidence="6">
    <location>
        <begin position="503"/>
        <end position="525"/>
    </location>
</feature>
<comment type="caution">
    <text evidence="7">The sequence shown here is derived from an EMBL/GenBank/DDBJ whole genome shotgun (WGS) entry which is preliminary data.</text>
</comment>
<dbReference type="EMBL" id="CAMPGE010005165">
    <property type="protein sequence ID" value="CAI2364013.1"/>
    <property type="molecule type" value="Genomic_DNA"/>
</dbReference>
<feature type="transmembrane region" description="Helical" evidence="6">
    <location>
        <begin position="294"/>
        <end position="315"/>
    </location>
</feature>
<keyword evidence="5 6" id="KW-0472">Membrane</keyword>
<dbReference type="PRINTS" id="PR00176">
    <property type="entry name" value="NANEUSMPORT"/>
</dbReference>
<sequence length="543" mass="62135">MDHNFETEKRVSVEPLAERSTRQTDHRIGSYNSEVQFWLACLGSAVGYGNIWRFPNMMYRNGGGVFFIPFFICIVVICLPFFYLEVAYGQLFKRTMHRYFYFGKGKEGYQALSFGVSIILLYMSLLYLCVLAWCVTFLMFSFQDPLPWAVSDQEYQAGQFWKQDYFKKEFLHITDDIFDMSNYSILIIIAFILSCFMTYLTSFKGMDTAKWSVLVITPLPFLILTVLFIKGIFLSGNTIGWGYIFSADWNKLWTLQIWRDAASQVIFSSNIGINLTIHFSSLNPRNQKILMPSVVIPVMNFATSVFAACTLFAFVGHASLISGVEISDMPIDGQELAFVAYPAIVNMLPFPQIWSILFFTMLITIGLSSQYSLLDSCATILYGFLTRYEWFTLSKTFVSLPLTILTAGLAIIFFASGAGYYWLELMDLYAVSLTPIIFVLFELIVFIYLLPFEELEIKVLQNNETFPAMYKFCLKYVSPVIAFILICFGIVNEVINTSSENPWVILIGVCLLLFPLIVTLLVFLFPCKILYAEELMNEEDSAK</sequence>
<proteinExistence type="predicted"/>
<protein>
    <submittedName>
        <fullName evidence="7">Uncharacterized protein</fullName>
    </submittedName>
</protein>
<accession>A0AAD1UF73</accession>
<comment type="subcellular location">
    <subcellularLocation>
        <location evidence="1">Membrane</location>
        <topology evidence="1">Multi-pass membrane protein</topology>
    </subcellularLocation>
</comment>
<evidence type="ECO:0000256" key="2">
    <source>
        <dbReference type="ARBA" id="ARBA00022448"/>
    </source>
</evidence>
<evidence type="ECO:0000313" key="7">
    <source>
        <dbReference type="EMBL" id="CAI2364013.1"/>
    </source>
</evidence>
<name>A0AAD1UF73_EUPCR</name>
<evidence type="ECO:0000256" key="3">
    <source>
        <dbReference type="ARBA" id="ARBA00022692"/>
    </source>
</evidence>
<feature type="transmembrane region" description="Helical" evidence="6">
    <location>
        <begin position="428"/>
        <end position="451"/>
    </location>
</feature>
<keyword evidence="3 6" id="KW-0812">Transmembrane</keyword>
<organism evidence="7 8">
    <name type="scientific">Euplotes crassus</name>
    <dbReference type="NCBI Taxonomy" id="5936"/>
    <lineage>
        <taxon>Eukaryota</taxon>
        <taxon>Sar</taxon>
        <taxon>Alveolata</taxon>
        <taxon>Ciliophora</taxon>
        <taxon>Intramacronucleata</taxon>
        <taxon>Spirotrichea</taxon>
        <taxon>Hypotrichia</taxon>
        <taxon>Euplotida</taxon>
        <taxon>Euplotidae</taxon>
        <taxon>Moneuplotes</taxon>
    </lineage>
</organism>
<feature type="transmembrane region" description="Helical" evidence="6">
    <location>
        <begin position="109"/>
        <end position="142"/>
    </location>
</feature>
<feature type="transmembrane region" description="Helical" evidence="6">
    <location>
        <begin position="66"/>
        <end position="88"/>
    </location>
</feature>
<dbReference type="SUPFAM" id="SSF161070">
    <property type="entry name" value="SNF-like"/>
    <property type="match status" value="1"/>
</dbReference>
<feature type="transmembrane region" description="Helical" evidence="6">
    <location>
        <begin position="397"/>
        <end position="422"/>
    </location>
</feature>
<dbReference type="Pfam" id="PF00209">
    <property type="entry name" value="SNF"/>
    <property type="match status" value="1"/>
</dbReference>
<keyword evidence="8" id="KW-1185">Reference proteome</keyword>
<dbReference type="InterPro" id="IPR037272">
    <property type="entry name" value="SNS_sf"/>
</dbReference>
<dbReference type="GO" id="GO:0035725">
    <property type="term" value="P:sodium ion transmembrane transport"/>
    <property type="evidence" value="ECO:0007669"/>
    <property type="project" value="TreeGrafter"/>
</dbReference>
<keyword evidence="4 6" id="KW-1133">Transmembrane helix</keyword>
<gene>
    <name evidence="7" type="ORF">ECRASSUSDP1_LOCUS5353</name>
</gene>
<feature type="transmembrane region" description="Helical" evidence="6">
    <location>
        <begin position="183"/>
        <end position="201"/>
    </location>
</feature>
<evidence type="ECO:0000256" key="5">
    <source>
        <dbReference type="ARBA" id="ARBA00023136"/>
    </source>
</evidence>
<dbReference type="AlphaFoldDB" id="A0AAD1UF73"/>
<dbReference type="PANTHER" id="PTHR11616">
    <property type="entry name" value="SODIUM/CHLORIDE DEPENDENT TRANSPORTER"/>
    <property type="match status" value="1"/>
</dbReference>
<keyword evidence="2" id="KW-0813">Transport</keyword>
<reference evidence="7" key="1">
    <citation type="submission" date="2023-07" db="EMBL/GenBank/DDBJ databases">
        <authorList>
            <consortium name="AG Swart"/>
            <person name="Singh M."/>
            <person name="Singh A."/>
            <person name="Seah K."/>
            <person name="Emmerich C."/>
        </authorList>
    </citation>
    <scope>NUCLEOTIDE SEQUENCE</scope>
    <source>
        <strain evidence="7">DP1</strain>
    </source>
</reference>
<feature type="transmembrane region" description="Helical" evidence="6">
    <location>
        <begin position="472"/>
        <end position="491"/>
    </location>
</feature>
<dbReference type="GO" id="GO:0005886">
    <property type="term" value="C:plasma membrane"/>
    <property type="evidence" value="ECO:0007669"/>
    <property type="project" value="TreeGrafter"/>
</dbReference>
<evidence type="ECO:0000313" key="8">
    <source>
        <dbReference type="Proteomes" id="UP001295684"/>
    </source>
</evidence>
<dbReference type="PROSITE" id="PS50267">
    <property type="entry name" value="NA_NEUROTRAN_SYMP_3"/>
    <property type="match status" value="1"/>
</dbReference>
<evidence type="ECO:0000256" key="1">
    <source>
        <dbReference type="ARBA" id="ARBA00004141"/>
    </source>
</evidence>
<evidence type="ECO:0000256" key="4">
    <source>
        <dbReference type="ARBA" id="ARBA00022989"/>
    </source>
</evidence>
<evidence type="ECO:0000256" key="6">
    <source>
        <dbReference type="SAM" id="Phobius"/>
    </source>
</evidence>
<dbReference type="InterPro" id="IPR000175">
    <property type="entry name" value="Na/ntran_symport"/>
</dbReference>
<dbReference type="PANTHER" id="PTHR11616:SF240">
    <property type="entry name" value="BLOATED TUBULES, ISOFORM B-RELATED"/>
    <property type="match status" value="1"/>
</dbReference>
<dbReference type="Proteomes" id="UP001295684">
    <property type="component" value="Unassembled WGS sequence"/>
</dbReference>
<feature type="transmembrane region" description="Helical" evidence="6">
    <location>
        <begin position="213"/>
        <end position="233"/>
    </location>
</feature>